<dbReference type="Proteomes" id="UP000250043">
    <property type="component" value="Unassembled WGS sequence"/>
</dbReference>
<reference evidence="2 3" key="1">
    <citation type="submission" date="2016-07" db="EMBL/GenBank/DDBJ databases">
        <title>Draft genome of the white-rot fungus Obba rivulosa 3A-2.</title>
        <authorList>
            <consortium name="DOE Joint Genome Institute"/>
            <person name="Miettinen O."/>
            <person name="Riley R."/>
            <person name="Acob R."/>
            <person name="Barry K."/>
            <person name="Cullen D."/>
            <person name="De Vries R."/>
            <person name="Hainaut M."/>
            <person name="Hatakka A."/>
            <person name="Henrissat B."/>
            <person name="Hilden K."/>
            <person name="Kuo R."/>
            <person name="Labutti K."/>
            <person name="Lipzen A."/>
            <person name="Makela M.R."/>
            <person name="Sandor L."/>
            <person name="Spatafora J.W."/>
            <person name="Grigoriev I.V."/>
            <person name="Hibbett D.S."/>
        </authorList>
    </citation>
    <scope>NUCLEOTIDE SEQUENCE [LARGE SCALE GENOMIC DNA]</scope>
    <source>
        <strain evidence="2 3">3A-2</strain>
    </source>
</reference>
<protein>
    <submittedName>
        <fullName evidence="2">Uncharacterized protein</fullName>
    </submittedName>
</protein>
<evidence type="ECO:0000256" key="1">
    <source>
        <dbReference type="SAM" id="MobiDB-lite"/>
    </source>
</evidence>
<feature type="region of interest" description="Disordered" evidence="1">
    <location>
        <begin position="101"/>
        <end position="147"/>
    </location>
</feature>
<feature type="region of interest" description="Disordered" evidence="1">
    <location>
        <begin position="36"/>
        <end position="58"/>
    </location>
</feature>
<sequence length="147" mass="16017">MIAGSQTHLTTWHLSPRTAVYVIGGRACDTVYPAPTPSDTHARGISSPPRPSPALHPASGLHRASLIASMCRGHMHAHARARDSATTAERLLRRLRRCTRRLGSAQRARSSPLPSVHMPNPAPLRRISSHARTHCPKRAPPPARVHN</sequence>
<evidence type="ECO:0000313" key="3">
    <source>
        <dbReference type="Proteomes" id="UP000250043"/>
    </source>
</evidence>
<feature type="compositionally biased region" description="Pro residues" evidence="1">
    <location>
        <begin position="138"/>
        <end position="147"/>
    </location>
</feature>
<keyword evidence="3" id="KW-1185">Reference proteome</keyword>
<gene>
    <name evidence="2" type="ORF">OBBRIDRAFT_34427</name>
</gene>
<feature type="compositionally biased region" description="Basic residues" evidence="1">
    <location>
        <begin position="127"/>
        <end position="137"/>
    </location>
</feature>
<dbReference type="AlphaFoldDB" id="A0A8E2AW66"/>
<organism evidence="2 3">
    <name type="scientific">Obba rivulosa</name>
    <dbReference type="NCBI Taxonomy" id="1052685"/>
    <lineage>
        <taxon>Eukaryota</taxon>
        <taxon>Fungi</taxon>
        <taxon>Dikarya</taxon>
        <taxon>Basidiomycota</taxon>
        <taxon>Agaricomycotina</taxon>
        <taxon>Agaricomycetes</taxon>
        <taxon>Polyporales</taxon>
        <taxon>Gelatoporiaceae</taxon>
        <taxon>Obba</taxon>
    </lineage>
</organism>
<proteinExistence type="predicted"/>
<dbReference type="EMBL" id="KV722432">
    <property type="protein sequence ID" value="OCH89219.1"/>
    <property type="molecule type" value="Genomic_DNA"/>
</dbReference>
<evidence type="ECO:0000313" key="2">
    <source>
        <dbReference type="EMBL" id="OCH89219.1"/>
    </source>
</evidence>
<name>A0A8E2AW66_9APHY</name>
<accession>A0A8E2AW66</accession>